<evidence type="ECO:0000313" key="2">
    <source>
        <dbReference type="EMBL" id="KAK9769427.1"/>
    </source>
</evidence>
<evidence type="ECO:0000256" key="1">
    <source>
        <dbReference type="SAM" id="MobiDB-lite"/>
    </source>
</evidence>
<sequence>MFKITDAGGRAKLQQLIKNATEAWKRKSVETAELPSWSKELRSALRQAMLRPHPSSKYPLPEIGYKRCRRSASDTCRAPDDYDGRASIRAKH</sequence>
<comment type="caution">
    <text evidence="2">The sequence shown here is derived from an EMBL/GenBank/DDBJ whole genome shotgun (WGS) entry which is preliminary data.</text>
</comment>
<gene>
    <name evidence="2" type="ORF">SCAR479_13909</name>
</gene>
<feature type="compositionally biased region" description="Basic and acidic residues" evidence="1">
    <location>
        <begin position="77"/>
        <end position="86"/>
    </location>
</feature>
<proteinExistence type="predicted"/>
<name>A0ABR2X6L3_9PEZI</name>
<dbReference type="Proteomes" id="UP001465668">
    <property type="component" value="Unassembled WGS sequence"/>
</dbReference>
<protein>
    <submittedName>
        <fullName evidence="2">Uncharacterized protein</fullName>
    </submittedName>
</protein>
<evidence type="ECO:0000313" key="3">
    <source>
        <dbReference type="Proteomes" id="UP001465668"/>
    </source>
</evidence>
<dbReference type="EMBL" id="JARVKM010000127">
    <property type="protein sequence ID" value="KAK9769427.1"/>
    <property type="molecule type" value="Genomic_DNA"/>
</dbReference>
<reference evidence="2 3" key="1">
    <citation type="submission" date="2024-02" db="EMBL/GenBank/DDBJ databases">
        <title>First draft genome assembly of two strains of Seiridium cardinale.</title>
        <authorList>
            <person name="Emiliani G."/>
            <person name="Scali E."/>
        </authorList>
    </citation>
    <scope>NUCLEOTIDE SEQUENCE [LARGE SCALE GENOMIC DNA]</scope>
    <source>
        <strain evidence="2 3">BM-138-000479</strain>
    </source>
</reference>
<feature type="region of interest" description="Disordered" evidence="1">
    <location>
        <begin position="73"/>
        <end position="92"/>
    </location>
</feature>
<accession>A0ABR2X6L3</accession>
<keyword evidence="3" id="KW-1185">Reference proteome</keyword>
<organism evidence="2 3">
    <name type="scientific">Seiridium cardinale</name>
    <dbReference type="NCBI Taxonomy" id="138064"/>
    <lineage>
        <taxon>Eukaryota</taxon>
        <taxon>Fungi</taxon>
        <taxon>Dikarya</taxon>
        <taxon>Ascomycota</taxon>
        <taxon>Pezizomycotina</taxon>
        <taxon>Sordariomycetes</taxon>
        <taxon>Xylariomycetidae</taxon>
        <taxon>Amphisphaeriales</taxon>
        <taxon>Sporocadaceae</taxon>
        <taxon>Seiridium</taxon>
    </lineage>
</organism>